<evidence type="ECO:0000313" key="15">
    <source>
        <dbReference type="Proteomes" id="UP000287651"/>
    </source>
</evidence>
<evidence type="ECO:0000256" key="12">
    <source>
        <dbReference type="SAM" id="Phobius"/>
    </source>
</evidence>
<feature type="compositionally biased region" description="Polar residues" evidence="11">
    <location>
        <begin position="662"/>
        <end position="672"/>
    </location>
</feature>
<dbReference type="PROSITE" id="PS00107">
    <property type="entry name" value="PROTEIN_KINASE_ATP"/>
    <property type="match status" value="1"/>
</dbReference>
<feature type="compositionally biased region" description="Low complexity" evidence="11">
    <location>
        <begin position="259"/>
        <end position="270"/>
    </location>
</feature>
<organism evidence="14 15">
    <name type="scientific">Ensete ventricosum</name>
    <name type="common">Abyssinian banana</name>
    <name type="synonym">Musa ensete</name>
    <dbReference type="NCBI Taxonomy" id="4639"/>
    <lineage>
        <taxon>Eukaryota</taxon>
        <taxon>Viridiplantae</taxon>
        <taxon>Streptophyta</taxon>
        <taxon>Embryophyta</taxon>
        <taxon>Tracheophyta</taxon>
        <taxon>Spermatophyta</taxon>
        <taxon>Magnoliopsida</taxon>
        <taxon>Liliopsida</taxon>
        <taxon>Zingiberales</taxon>
        <taxon>Musaceae</taxon>
        <taxon>Ensete</taxon>
    </lineage>
</organism>
<feature type="region of interest" description="Disordered" evidence="11">
    <location>
        <begin position="662"/>
        <end position="684"/>
    </location>
</feature>
<feature type="binding site" evidence="10">
    <location>
        <position position="417"/>
    </location>
    <ligand>
        <name>ATP</name>
        <dbReference type="ChEBI" id="CHEBI:30616"/>
    </ligand>
</feature>
<dbReference type="SUPFAM" id="SSF56112">
    <property type="entry name" value="Protein kinase-like (PK-like)"/>
    <property type="match status" value="1"/>
</dbReference>
<comment type="subcellular location">
    <subcellularLocation>
        <location evidence="1">Cell membrane</location>
        <topology evidence="1">Single-pass membrane protein</topology>
    </subcellularLocation>
</comment>
<keyword evidence="8 12" id="KW-1133">Transmembrane helix</keyword>
<name>A0A426Z2P9_ENSVE</name>
<feature type="transmembrane region" description="Helical" evidence="12">
    <location>
        <begin position="285"/>
        <end position="308"/>
    </location>
</feature>
<keyword evidence="4" id="KW-0732">Signal</keyword>
<dbReference type="GO" id="GO:0005886">
    <property type="term" value="C:plasma membrane"/>
    <property type="evidence" value="ECO:0007669"/>
    <property type="project" value="UniProtKB-SubCell"/>
</dbReference>
<dbReference type="SUPFAM" id="SSF52058">
    <property type="entry name" value="L domain-like"/>
    <property type="match status" value="1"/>
</dbReference>
<dbReference type="Gene3D" id="1.10.510.10">
    <property type="entry name" value="Transferase(Phosphotransferase) domain 1"/>
    <property type="match status" value="1"/>
</dbReference>
<evidence type="ECO:0000256" key="11">
    <source>
        <dbReference type="SAM" id="MobiDB-lite"/>
    </source>
</evidence>
<evidence type="ECO:0000256" key="6">
    <source>
        <dbReference type="ARBA" id="ARBA00022741"/>
    </source>
</evidence>
<dbReference type="InterPro" id="IPR000719">
    <property type="entry name" value="Prot_kinase_dom"/>
</dbReference>
<dbReference type="InterPro" id="IPR001245">
    <property type="entry name" value="Ser-Thr/Tyr_kinase_cat_dom"/>
</dbReference>
<evidence type="ECO:0000256" key="1">
    <source>
        <dbReference type="ARBA" id="ARBA00004162"/>
    </source>
</evidence>
<keyword evidence="6 10" id="KW-0547">Nucleotide-binding</keyword>
<dbReference type="EMBL" id="AMZH03008777">
    <property type="protein sequence ID" value="RRT58250.1"/>
    <property type="molecule type" value="Genomic_DNA"/>
</dbReference>
<dbReference type="Gene3D" id="3.30.200.20">
    <property type="entry name" value="Phosphorylase Kinase, domain 1"/>
    <property type="match status" value="1"/>
</dbReference>
<dbReference type="InterPro" id="IPR013210">
    <property type="entry name" value="LRR_N_plant-typ"/>
</dbReference>
<keyword evidence="7 10" id="KW-0067">ATP-binding</keyword>
<dbReference type="Gene3D" id="3.80.10.10">
    <property type="entry name" value="Ribonuclease Inhibitor"/>
    <property type="match status" value="2"/>
</dbReference>
<evidence type="ECO:0000256" key="8">
    <source>
        <dbReference type="ARBA" id="ARBA00022989"/>
    </source>
</evidence>
<dbReference type="InterPro" id="IPR050994">
    <property type="entry name" value="At_inactive_RLKs"/>
</dbReference>
<comment type="caution">
    <text evidence="14">The sequence shown here is derived from an EMBL/GenBank/DDBJ whole genome shotgun (WGS) entry which is preliminary data.</text>
</comment>
<evidence type="ECO:0000256" key="9">
    <source>
        <dbReference type="ARBA" id="ARBA00023136"/>
    </source>
</evidence>
<evidence type="ECO:0000256" key="10">
    <source>
        <dbReference type="PROSITE-ProRule" id="PRU10141"/>
    </source>
</evidence>
<keyword evidence="5" id="KW-0677">Repeat</keyword>
<dbReference type="Pfam" id="PF07714">
    <property type="entry name" value="PK_Tyr_Ser-Thr"/>
    <property type="match status" value="1"/>
</dbReference>
<dbReference type="PANTHER" id="PTHR48010:SF76">
    <property type="entry name" value="INACTIVE RECEPTOR KINASE RLK902-RELATED"/>
    <property type="match status" value="1"/>
</dbReference>
<keyword evidence="2" id="KW-0433">Leucine-rich repeat</keyword>
<evidence type="ECO:0000256" key="3">
    <source>
        <dbReference type="ARBA" id="ARBA00022692"/>
    </source>
</evidence>
<accession>A0A426Z2P9</accession>
<evidence type="ECO:0000259" key="13">
    <source>
        <dbReference type="PROSITE" id="PS50011"/>
    </source>
</evidence>
<evidence type="ECO:0000256" key="5">
    <source>
        <dbReference type="ARBA" id="ARBA00022737"/>
    </source>
</evidence>
<dbReference type="Pfam" id="PF00560">
    <property type="entry name" value="LRR_1"/>
    <property type="match status" value="2"/>
</dbReference>
<dbReference type="GO" id="GO:0005524">
    <property type="term" value="F:ATP binding"/>
    <property type="evidence" value="ECO:0007669"/>
    <property type="project" value="UniProtKB-UniRule"/>
</dbReference>
<dbReference type="FunFam" id="1.10.510.10:FF:000585">
    <property type="entry name" value="Probable inactive receptor kinase At1g48480"/>
    <property type="match status" value="1"/>
</dbReference>
<dbReference type="PROSITE" id="PS50011">
    <property type="entry name" value="PROTEIN_KINASE_DOM"/>
    <property type="match status" value="1"/>
</dbReference>
<feature type="region of interest" description="Disordered" evidence="11">
    <location>
        <begin position="318"/>
        <end position="348"/>
    </location>
</feature>
<dbReference type="FunFam" id="3.30.200.20:FF:000307">
    <property type="entry name" value="pollen receptor-like kinase 1"/>
    <property type="match status" value="1"/>
</dbReference>
<dbReference type="InterPro" id="IPR032675">
    <property type="entry name" value="LRR_dom_sf"/>
</dbReference>
<gene>
    <name evidence="14" type="ORF">B296_00020958</name>
</gene>
<dbReference type="PANTHER" id="PTHR48010">
    <property type="entry name" value="OS05G0588300 PROTEIN"/>
    <property type="match status" value="1"/>
</dbReference>
<feature type="region of interest" description="Disordered" evidence="11">
    <location>
        <begin position="252"/>
        <end position="277"/>
    </location>
</feature>
<dbReference type="Pfam" id="PF08263">
    <property type="entry name" value="LRRNT_2"/>
    <property type="match status" value="1"/>
</dbReference>
<evidence type="ECO:0000256" key="4">
    <source>
        <dbReference type="ARBA" id="ARBA00022729"/>
    </source>
</evidence>
<dbReference type="Proteomes" id="UP000287651">
    <property type="component" value="Unassembled WGS sequence"/>
</dbReference>
<feature type="compositionally biased region" description="Acidic residues" evidence="11">
    <location>
        <begin position="673"/>
        <end position="684"/>
    </location>
</feature>
<feature type="domain" description="Protein kinase" evidence="13">
    <location>
        <begin position="389"/>
        <end position="658"/>
    </location>
</feature>
<evidence type="ECO:0000256" key="7">
    <source>
        <dbReference type="ARBA" id="ARBA00022840"/>
    </source>
</evidence>
<protein>
    <recommendedName>
        <fullName evidence="13">Protein kinase domain-containing protein</fullName>
    </recommendedName>
</protein>
<proteinExistence type="predicted"/>
<dbReference type="InterPro" id="IPR011009">
    <property type="entry name" value="Kinase-like_dom_sf"/>
</dbReference>
<dbReference type="GO" id="GO:0004672">
    <property type="term" value="F:protein kinase activity"/>
    <property type="evidence" value="ECO:0007669"/>
    <property type="project" value="InterPro"/>
</dbReference>
<evidence type="ECO:0000313" key="14">
    <source>
        <dbReference type="EMBL" id="RRT58250.1"/>
    </source>
</evidence>
<keyword evidence="9 12" id="KW-0472">Membrane</keyword>
<dbReference type="InterPro" id="IPR017441">
    <property type="entry name" value="Protein_kinase_ATP_BS"/>
</dbReference>
<evidence type="ECO:0000256" key="2">
    <source>
        <dbReference type="ARBA" id="ARBA00022614"/>
    </source>
</evidence>
<dbReference type="InterPro" id="IPR001611">
    <property type="entry name" value="Leu-rich_rpt"/>
</dbReference>
<reference evidence="14 15" key="1">
    <citation type="journal article" date="2014" name="Agronomy (Basel)">
        <title>A Draft Genome Sequence for Ensete ventricosum, the Drought-Tolerant Tree Against Hunger.</title>
        <authorList>
            <person name="Harrison J."/>
            <person name="Moore K.A."/>
            <person name="Paszkiewicz K."/>
            <person name="Jones T."/>
            <person name="Grant M."/>
            <person name="Ambacheew D."/>
            <person name="Muzemil S."/>
            <person name="Studholme D.J."/>
        </authorList>
    </citation>
    <scope>NUCLEOTIDE SEQUENCE [LARGE SCALE GENOMIC DNA]</scope>
</reference>
<dbReference type="AlphaFoldDB" id="A0A426Z2P9"/>
<dbReference type="FunFam" id="3.80.10.10:FF:000129">
    <property type="entry name" value="Leucine-rich repeat receptor-like kinase"/>
    <property type="match status" value="1"/>
</dbReference>
<sequence length="684" mass="72022">MSAKLDDTDVLVHCNGVGRYGEYGRRPLRIMAPPPILLRLLASAILLLAYLPGGAPDLAADAAALLAFRDAVGRSVLPTWNSFPPGAPCSWQGVACESGRVDELRLPGAGLIGQIPAALGNLTALRTLSLRFNALSGPPPPELAGLTELRNLYLQGNRFSGNIPPFVSSLKNLFTGGIPSALNNLSRLGTLYLENNRLTGEIPALDFPNLVQFNVSYNQLNGSIPVKLRSQPATAFLATGLCGGPLGRCPGEISPSPSAEGPAAGNADGAGENDHSKKKKLSGGAIAGIAIGAAALLLIVLVVLILLCRGKKGKKAQSSEAAAAGGKQMEMGAAAEPRHKSLGEGGANGKGAAAAAPAAAAASAAAGGKKLVFFGEGGARSFDLEDLLRASAEVLGKGTFGTAYKAVLETGMTVAVKRLKDVNLQEMEFREKMETIGAMDHPNLVPLMACYFSKDEKLLVYEYMSMGSLSALLHGNRGSGRTPFNWETRTGIALAAARGIEYIHSTGPSASHGNIKSSNILLTKSYQARVSDHGLALVVGSASATTRVAGYRAPEVTDPRKVSQKADVYSFGVLLLELLTGKAPAQALLNDDGFDLPRWVQSVVKEEWTAEVFDPELLRYQNVEEDMVQLLQLATDCAAQYPEKRPSMPDVVVRIEAISKSRSLAPSYQDQQSIEDGDDMSSRP</sequence>
<keyword evidence="3 12" id="KW-0812">Transmembrane</keyword>